<protein>
    <recommendedName>
        <fullName evidence="5">PH domain-containing protein</fullName>
    </recommendedName>
</protein>
<dbReference type="RefSeq" id="WP_344439800.1">
    <property type="nucleotide sequence ID" value="NZ_BAAASL010000032.1"/>
</dbReference>
<feature type="transmembrane region" description="Helical" evidence="2">
    <location>
        <begin position="109"/>
        <end position="131"/>
    </location>
</feature>
<evidence type="ECO:0000313" key="4">
    <source>
        <dbReference type="Proteomes" id="UP001500886"/>
    </source>
</evidence>
<accession>A0ABN3U791</accession>
<feature type="compositionally biased region" description="Basic and acidic residues" evidence="1">
    <location>
        <begin position="24"/>
        <end position="40"/>
    </location>
</feature>
<keyword evidence="2" id="KW-0472">Membrane</keyword>
<evidence type="ECO:0000313" key="3">
    <source>
        <dbReference type="EMBL" id="GAA2725777.1"/>
    </source>
</evidence>
<evidence type="ECO:0000256" key="1">
    <source>
        <dbReference type="SAM" id="MobiDB-lite"/>
    </source>
</evidence>
<keyword evidence="2" id="KW-1133">Transmembrane helix</keyword>
<feature type="transmembrane region" description="Helical" evidence="2">
    <location>
        <begin position="83"/>
        <end position="103"/>
    </location>
</feature>
<evidence type="ECO:0000256" key="2">
    <source>
        <dbReference type="SAM" id="Phobius"/>
    </source>
</evidence>
<keyword evidence="2" id="KW-0812">Transmembrane</keyword>
<feature type="region of interest" description="Disordered" evidence="1">
    <location>
        <begin position="1"/>
        <end position="65"/>
    </location>
</feature>
<comment type="caution">
    <text evidence="3">The sequence shown here is derived from an EMBL/GenBank/DDBJ whole genome shotgun (WGS) entry which is preliminary data.</text>
</comment>
<sequence length="229" mass="23956">MHLPFLTADRDGEDLARPAAADRPASDKSTTDKSTTDNRIDSSAPATNSAAPDAASPSAGAPEHRYEDLYEDRRRWRRPYQPGPLRVGGAALLLLPAAGLMLATLISALAGALIVAAVCLVLAAVLLTLAVRLVRAGISVGAGGLRQQRLLSATTLPWAEVGDIRVVPQPVRRLGVLRTVEGQALVVHRAQGEALPALVSDQGADFLGRPQAFAAAVAATRAWTAELRG</sequence>
<dbReference type="EMBL" id="BAAASL010000032">
    <property type="protein sequence ID" value="GAA2725777.1"/>
    <property type="molecule type" value="Genomic_DNA"/>
</dbReference>
<reference evidence="3 4" key="1">
    <citation type="journal article" date="2019" name="Int. J. Syst. Evol. Microbiol.">
        <title>The Global Catalogue of Microorganisms (GCM) 10K type strain sequencing project: providing services to taxonomists for standard genome sequencing and annotation.</title>
        <authorList>
            <consortium name="The Broad Institute Genomics Platform"/>
            <consortium name="The Broad Institute Genome Sequencing Center for Infectious Disease"/>
            <person name="Wu L."/>
            <person name="Ma J."/>
        </authorList>
    </citation>
    <scope>NUCLEOTIDE SEQUENCE [LARGE SCALE GENOMIC DNA]</scope>
    <source>
        <strain evidence="3 4">JCM 4542</strain>
    </source>
</reference>
<evidence type="ECO:0008006" key="5">
    <source>
        <dbReference type="Google" id="ProtNLM"/>
    </source>
</evidence>
<name>A0ABN3U791_9ACTN</name>
<organism evidence="3 4">
    <name type="scientific">Streptomyces luteosporeus</name>
    <dbReference type="NCBI Taxonomy" id="173856"/>
    <lineage>
        <taxon>Bacteria</taxon>
        <taxon>Bacillati</taxon>
        <taxon>Actinomycetota</taxon>
        <taxon>Actinomycetes</taxon>
        <taxon>Kitasatosporales</taxon>
        <taxon>Streptomycetaceae</taxon>
        <taxon>Streptomyces</taxon>
    </lineage>
</organism>
<gene>
    <name evidence="3" type="ORF">GCM10010315_58660</name>
</gene>
<dbReference type="Proteomes" id="UP001500886">
    <property type="component" value="Unassembled WGS sequence"/>
</dbReference>
<keyword evidence="4" id="KW-1185">Reference proteome</keyword>
<feature type="compositionally biased region" description="Low complexity" evidence="1">
    <location>
        <begin position="42"/>
        <end position="61"/>
    </location>
</feature>
<proteinExistence type="predicted"/>